<feature type="compositionally biased region" description="Basic residues" evidence="1">
    <location>
        <begin position="183"/>
        <end position="196"/>
    </location>
</feature>
<gene>
    <name evidence="2" type="ORF">PCOR1329_LOCUS13099</name>
</gene>
<comment type="caution">
    <text evidence="2">The sequence shown here is derived from an EMBL/GenBank/DDBJ whole genome shotgun (WGS) entry which is preliminary data.</text>
</comment>
<evidence type="ECO:0000256" key="1">
    <source>
        <dbReference type="SAM" id="MobiDB-lite"/>
    </source>
</evidence>
<accession>A0ABN9QLY8</accession>
<reference evidence="2" key="1">
    <citation type="submission" date="2023-10" db="EMBL/GenBank/DDBJ databases">
        <authorList>
            <person name="Chen Y."/>
            <person name="Shah S."/>
            <person name="Dougan E. K."/>
            <person name="Thang M."/>
            <person name="Chan C."/>
        </authorList>
    </citation>
    <scope>NUCLEOTIDE SEQUENCE [LARGE SCALE GENOMIC DNA]</scope>
</reference>
<evidence type="ECO:0000313" key="3">
    <source>
        <dbReference type="Proteomes" id="UP001189429"/>
    </source>
</evidence>
<dbReference type="EMBL" id="CAUYUJ010003856">
    <property type="protein sequence ID" value="CAK0807132.1"/>
    <property type="molecule type" value="Genomic_DNA"/>
</dbReference>
<name>A0ABN9QLY8_9DINO</name>
<sequence length="249" mass="25745">ERQTDHEWRLGRLQNQMGQVLKSTSHVLEGFPSVEHAWATHGEQQQYRELRQDTPEALGRDVAAHLNAAWPLPDRSADPPGPLTTAVWLRLLLEELGQENVARAVFEQRRCDATAGARVSIPGVFKVFKIKLQFGAASLGAQQAIQALDRPLRQASGLAVLGVAPAAAAAGAALASGVIQGKGRGKGKGKNGKGAKAKVAAAKAGAGPAPKAAAVPPAAAPAAAGGAAGARRLRRPLGHQGAPEPEAEV</sequence>
<evidence type="ECO:0000313" key="2">
    <source>
        <dbReference type="EMBL" id="CAK0807132.1"/>
    </source>
</evidence>
<organism evidence="2 3">
    <name type="scientific">Prorocentrum cordatum</name>
    <dbReference type="NCBI Taxonomy" id="2364126"/>
    <lineage>
        <taxon>Eukaryota</taxon>
        <taxon>Sar</taxon>
        <taxon>Alveolata</taxon>
        <taxon>Dinophyceae</taxon>
        <taxon>Prorocentrales</taxon>
        <taxon>Prorocentraceae</taxon>
        <taxon>Prorocentrum</taxon>
    </lineage>
</organism>
<feature type="compositionally biased region" description="Low complexity" evidence="1">
    <location>
        <begin position="197"/>
        <end position="225"/>
    </location>
</feature>
<feature type="non-terminal residue" evidence="2">
    <location>
        <position position="1"/>
    </location>
</feature>
<keyword evidence="3" id="KW-1185">Reference proteome</keyword>
<proteinExistence type="predicted"/>
<protein>
    <submittedName>
        <fullName evidence="2">Uncharacterized protein</fullName>
    </submittedName>
</protein>
<dbReference type="Proteomes" id="UP001189429">
    <property type="component" value="Unassembled WGS sequence"/>
</dbReference>
<feature type="region of interest" description="Disordered" evidence="1">
    <location>
        <begin position="181"/>
        <end position="249"/>
    </location>
</feature>